<reference evidence="1" key="1">
    <citation type="submission" date="2020-05" db="EMBL/GenBank/DDBJ databases">
        <title>Mycena genomes resolve the evolution of fungal bioluminescence.</title>
        <authorList>
            <person name="Tsai I.J."/>
        </authorList>
    </citation>
    <scope>NUCLEOTIDE SEQUENCE</scope>
    <source>
        <strain evidence="1">110903Hualien_Pintung</strain>
    </source>
</reference>
<keyword evidence="2" id="KW-1185">Reference proteome</keyword>
<accession>A0A8H6STY5</accession>
<comment type="caution">
    <text evidence="1">The sequence shown here is derived from an EMBL/GenBank/DDBJ whole genome shotgun (WGS) entry which is preliminary data.</text>
</comment>
<name>A0A8H6STY5_MYCCL</name>
<proteinExistence type="predicted"/>
<gene>
    <name evidence="1" type="ORF">HMN09_00784800</name>
</gene>
<dbReference type="EMBL" id="JACAZE010000010">
    <property type="protein sequence ID" value="KAF7305329.1"/>
    <property type="molecule type" value="Genomic_DNA"/>
</dbReference>
<protein>
    <submittedName>
        <fullName evidence="1">Uncharacterized protein</fullName>
    </submittedName>
</protein>
<sequence>MPIDDEALRLSLSSILRLAAQSENPDAHNKILSSISTLVSVHPQGFHAAVDLIGADALRALGRLQGQRTDSELKVALLNRLRVASSDWNDEEISQWLRARETELLTSLPKFQPDAAHEMEWVLQLAVSVGPEAILDKVLPQLEAQRLSASLWVKFIDHLHHAAFAMPIMRTHIVDQSLRTAIRQVDVLGQSPQPQNPVHDLIRLCLETRNDELYPLLAANKFVDALLLVWPDLSADTKDIFRDGLCQVLEILVGAEGTGNRPALSWMPQTSGVLSPSSKPSAQRAVLRSARTRNHAALGITSLATVLSDDLHAVPEFHETITWLLTAVVDELKSWNFPSAAFGDNVKIFIQLHADVTFDQLLVALTQSGLHARRVAKLLPIIGATLDPVQHPQLHDRLPQFRQDRAPAFRYAHRVSADPRRGA</sequence>
<evidence type="ECO:0000313" key="2">
    <source>
        <dbReference type="Proteomes" id="UP000613580"/>
    </source>
</evidence>
<dbReference type="AlphaFoldDB" id="A0A8H6STY5"/>
<organism evidence="1 2">
    <name type="scientific">Mycena chlorophos</name>
    <name type="common">Agaric fungus</name>
    <name type="synonym">Agaricus chlorophos</name>
    <dbReference type="NCBI Taxonomy" id="658473"/>
    <lineage>
        <taxon>Eukaryota</taxon>
        <taxon>Fungi</taxon>
        <taxon>Dikarya</taxon>
        <taxon>Basidiomycota</taxon>
        <taxon>Agaricomycotina</taxon>
        <taxon>Agaricomycetes</taxon>
        <taxon>Agaricomycetidae</taxon>
        <taxon>Agaricales</taxon>
        <taxon>Marasmiineae</taxon>
        <taxon>Mycenaceae</taxon>
        <taxon>Mycena</taxon>
    </lineage>
</organism>
<evidence type="ECO:0000313" key="1">
    <source>
        <dbReference type="EMBL" id="KAF7305329.1"/>
    </source>
</evidence>
<dbReference type="Proteomes" id="UP000613580">
    <property type="component" value="Unassembled WGS sequence"/>
</dbReference>